<protein>
    <submittedName>
        <fullName evidence="1">Uncharacterized protein</fullName>
    </submittedName>
</protein>
<organism evidence="1 2">
    <name type="scientific">Choanephora cucurbitarum</name>
    <dbReference type="NCBI Taxonomy" id="101091"/>
    <lineage>
        <taxon>Eukaryota</taxon>
        <taxon>Fungi</taxon>
        <taxon>Fungi incertae sedis</taxon>
        <taxon>Mucoromycota</taxon>
        <taxon>Mucoromycotina</taxon>
        <taxon>Mucoromycetes</taxon>
        <taxon>Mucorales</taxon>
        <taxon>Mucorineae</taxon>
        <taxon>Choanephoraceae</taxon>
        <taxon>Choanephoroideae</taxon>
        <taxon>Choanephora</taxon>
    </lineage>
</organism>
<evidence type="ECO:0000313" key="1">
    <source>
        <dbReference type="EMBL" id="OBZ90820.1"/>
    </source>
</evidence>
<keyword evidence="2" id="KW-1185">Reference proteome</keyword>
<name>A0A1C7NPB1_9FUNG</name>
<gene>
    <name evidence="1" type="ORF">A0J61_01110</name>
</gene>
<comment type="caution">
    <text evidence="1">The sequence shown here is derived from an EMBL/GenBank/DDBJ whole genome shotgun (WGS) entry which is preliminary data.</text>
</comment>
<accession>A0A1C7NPB1</accession>
<dbReference type="Proteomes" id="UP000093000">
    <property type="component" value="Unassembled WGS sequence"/>
</dbReference>
<proteinExistence type="predicted"/>
<evidence type="ECO:0000313" key="2">
    <source>
        <dbReference type="Proteomes" id="UP000093000"/>
    </source>
</evidence>
<dbReference type="EMBL" id="LUGH01000032">
    <property type="protein sequence ID" value="OBZ90820.1"/>
    <property type="molecule type" value="Genomic_DNA"/>
</dbReference>
<dbReference type="AlphaFoldDB" id="A0A1C7NPB1"/>
<dbReference type="InParanoid" id="A0A1C7NPB1"/>
<dbReference type="OrthoDB" id="5588333at2759"/>
<reference evidence="1 2" key="1">
    <citation type="submission" date="2016-03" db="EMBL/GenBank/DDBJ databases">
        <title>Choanephora cucurbitarum.</title>
        <authorList>
            <person name="Min B."/>
            <person name="Park H."/>
            <person name="Park J.-H."/>
            <person name="Shin H.-D."/>
            <person name="Choi I.-G."/>
        </authorList>
    </citation>
    <scope>NUCLEOTIDE SEQUENCE [LARGE SCALE GENOMIC DNA]</scope>
    <source>
        <strain evidence="1 2">KUS-F28377</strain>
    </source>
</reference>
<sequence>MICHSKGFSIFSGALRLHDMGYDNTQRCLYMLNDCHQLLLNLSSQMNDMRIKLDYQTVNSTFYSTNSSSSNNYTIFPTELRNVDLRLTFDHLISIDSHNLELSVLQPKLAFALGVVYFLRPSNLRWIPLSYAILSADNTSLSFEAHRLKEKRNHRRIVKSLFVKNHAIITLCPVSTFMGRRATRS</sequence>